<name>A0A0F9GSV2_9ZZZZ</name>
<proteinExistence type="predicted"/>
<protein>
    <submittedName>
        <fullName evidence="1">Uncharacterized protein</fullName>
    </submittedName>
</protein>
<dbReference type="EMBL" id="LAZR01025273">
    <property type="protein sequence ID" value="KKL72450.1"/>
    <property type="molecule type" value="Genomic_DNA"/>
</dbReference>
<gene>
    <name evidence="1" type="ORF">LCGC14_2084830</name>
</gene>
<accession>A0A0F9GSV2</accession>
<organism evidence="1">
    <name type="scientific">marine sediment metagenome</name>
    <dbReference type="NCBI Taxonomy" id="412755"/>
    <lineage>
        <taxon>unclassified sequences</taxon>
        <taxon>metagenomes</taxon>
        <taxon>ecological metagenomes</taxon>
    </lineage>
</organism>
<sequence>MRDETFEFLIDVANPEALDKVLNSMGAALIQDASGIYSTIDGHYIVRCLGDMGYVKFACKEQGYVRLVEASPEDKDDE</sequence>
<evidence type="ECO:0000313" key="1">
    <source>
        <dbReference type="EMBL" id="KKL72450.1"/>
    </source>
</evidence>
<comment type="caution">
    <text evidence="1">The sequence shown here is derived from an EMBL/GenBank/DDBJ whole genome shotgun (WGS) entry which is preliminary data.</text>
</comment>
<dbReference type="AlphaFoldDB" id="A0A0F9GSV2"/>
<reference evidence="1" key="1">
    <citation type="journal article" date="2015" name="Nature">
        <title>Complex archaea that bridge the gap between prokaryotes and eukaryotes.</title>
        <authorList>
            <person name="Spang A."/>
            <person name="Saw J.H."/>
            <person name="Jorgensen S.L."/>
            <person name="Zaremba-Niedzwiedzka K."/>
            <person name="Martijn J."/>
            <person name="Lind A.E."/>
            <person name="van Eijk R."/>
            <person name="Schleper C."/>
            <person name="Guy L."/>
            <person name="Ettema T.J."/>
        </authorList>
    </citation>
    <scope>NUCLEOTIDE SEQUENCE</scope>
</reference>